<evidence type="ECO:0000256" key="1">
    <source>
        <dbReference type="PIRSR" id="PIRSR605019-1"/>
    </source>
</evidence>
<gene>
    <name evidence="3" type="ORF">L484_019215</name>
</gene>
<evidence type="ECO:0000313" key="3">
    <source>
        <dbReference type="EMBL" id="EXB51223.1"/>
    </source>
</evidence>
<organism evidence="3 4">
    <name type="scientific">Morus notabilis</name>
    <dbReference type="NCBI Taxonomy" id="981085"/>
    <lineage>
        <taxon>Eukaryota</taxon>
        <taxon>Viridiplantae</taxon>
        <taxon>Streptophyta</taxon>
        <taxon>Embryophyta</taxon>
        <taxon>Tracheophyta</taxon>
        <taxon>Spermatophyta</taxon>
        <taxon>Magnoliopsida</taxon>
        <taxon>eudicotyledons</taxon>
        <taxon>Gunneridae</taxon>
        <taxon>Pentapetalae</taxon>
        <taxon>rosids</taxon>
        <taxon>fabids</taxon>
        <taxon>Rosales</taxon>
        <taxon>Moraceae</taxon>
        <taxon>Moreae</taxon>
        <taxon>Morus</taxon>
    </lineage>
</organism>
<dbReference type="KEGG" id="mnt:21402163"/>
<sequence length="458" mass="49852">MCTSEAKVTIGVVPMAPTSVAKINGRPVLQPNCNRVPTLERRNSVKKISTPSLTLPPPPPTSSYSSSFSSSSSSLTSPRITANSRTSNMTSLTPPISPKSKSPRLPAIKRGNDSAGNGLNSSSEKVVTPGTTARTAKLLERKKSKSFKGVISTNTTSNGTHDVAKNGVTSSSCSIEASLSYSSSLITESPGSIAAVRREQMALQQAQRKMRIAHYGRSKSAKFERVVPIDNNSSLDLMANKTAEEEKRCSFITANSDPIYVAYHDEEWGVPVHDDKMLFELLVLSGAQVGSDWTSILKKRQEFRKAFSEFDAQIVASFTDKQMISISSEFGFDISRVRGVVDNSNRILEIKKELGSLEKYVWGFVNQKPISTQYKSGQRIPVKTSKSETISKDLVRRGFRFVGPTVVHSFMQAAGLTNDHLITCHRHLQCTLLASRRPTVPAPPDTVTATTAAVPPTQ</sequence>
<reference evidence="4" key="1">
    <citation type="submission" date="2013-01" db="EMBL/GenBank/DDBJ databases">
        <title>Draft Genome Sequence of a Mulberry Tree, Morus notabilis C.K. Schneid.</title>
        <authorList>
            <person name="He N."/>
            <person name="Zhao S."/>
        </authorList>
    </citation>
    <scope>NUCLEOTIDE SEQUENCE</scope>
</reference>
<evidence type="ECO:0000313" key="4">
    <source>
        <dbReference type="Proteomes" id="UP000030645"/>
    </source>
</evidence>
<evidence type="ECO:0000256" key="2">
    <source>
        <dbReference type="SAM" id="MobiDB-lite"/>
    </source>
</evidence>
<keyword evidence="1" id="KW-0479">Metal-binding</keyword>
<feature type="binding site" evidence="1">
    <location>
        <position position="264"/>
    </location>
    <ligand>
        <name>Zn(2+)</name>
        <dbReference type="ChEBI" id="CHEBI:29105"/>
    </ligand>
</feature>
<dbReference type="InterPro" id="IPR011257">
    <property type="entry name" value="DNA_glycosylase"/>
</dbReference>
<dbReference type="EMBL" id="KE344035">
    <property type="protein sequence ID" value="EXB51223.1"/>
    <property type="molecule type" value="Genomic_DNA"/>
</dbReference>
<dbReference type="GO" id="GO:0006284">
    <property type="term" value="P:base-excision repair"/>
    <property type="evidence" value="ECO:0007669"/>
    <property type="project" value="InterPro"/>
</dbReference>
<dbReference type="GO" id="GO:0046872">
    <property type="term" value="F:metal ion binding"/>
    <property type="evidence" value="ECO:0007669"/>
    <property type="project" value="UniProtKB-KW"/>
</dbReference>
<protein>
    <submittedName>
        <fullName evidence="3">Putative Glutamine amidotransferase</fullName>
    </submittedName>
</protein>
<name>W9QRA1_9ROSA</name>
<dbReference type="Proteomes" id="UP000030645">
    <property type="component" value="Unassembled WGS sequence"/>
</dbReference>
<feature type="compositionally biased region" description="Polar residues" evidence="2">
    <location>
        <begin position="114"/>
        <end position="134"/>
    </location>
</feature>
<proteinExistence type="predicted"/>
<dbReference type="STRING" id="981085.W9QRA1"/>
<dbReference type="SUPFAM" id="SSF48150">
    <property type="entry name" value="DNA-glycosylase"/>
    <property type="match status" value="1"/>
</dbReference>
<feature type="region of interest" description="Disordered" evidence="2">
    <location>
        <begin position="32"/>
        <end position="134"/>
    </location>
</feature>
<feature type="binding site" evidence="1">
    <location>
        <position position="424"/>
    </location>
    <ligand>
        <name>Zn(2+)</name>
        <dbReference type="ChEBI" id="CHEBI:29105"/>
    </ligand>
</feature>
<dbReference type="InterPro" id="IPR005019">
    <property type="entry name" value="Adenine_glyco"/>
</dbReference>
<keyword evidence="3" id="KW-0315">Glutamine amidotransferase</keyword>
<dbReference type="OrthoDB" id="3941538at2759"/>
<accession>W9QRA1</accession>
<dbReference type="PANTHER" id="PTHR31116">
    <property type="entry name" value="OS04G0501200 PROTEIN"/>
    <property type="match status" value="1"/>
</dbReference>
<dbReference type="AlphaFoldDB" id="W9QRA1"/>
<dbReference type="GO" id="GO:0008725">
    <property type="term" value="F:DNA-3-methyladenine glycosylase activity"/>
    <property type="evidence" value="ECO:0007669"/>
    <property type="project" value="InterPro"/>
</dbReference>
<feature type="compositionally biased region" description="Polar residues" evidence="2">
    <location>
        <begin position="79"/>
        <end position="94"/>
    </location>
</feature>
<dbReference type="eggNOG" id="ENOG502QPY5">
    <property type="taxonomic scope" value="Eukaryota"/>
</dbReference>
<dbReference type="PANTHER" id="PTHR31116:SF4">
    <property type="entry name" value="DNA GLYCOSYLASE SUPERFAMILY PROTEIN"/>
    <property type="match status" value="1"/>
</dbReference>
<keyword evidence="1" id="KW-0862">Zinc</keyword>
<feature type="binding site" evidence="1">
    <location>
        <position position="249"/>
    </location>
    <ligand>
        <name>Zn(2+)</name>
        <dbReference type="ChEBI" id="CHEBI:29105"/>
    </ligand>
</feature>
<keyword evidence="4" id="KW-1185">Reference proteome</keyword>
<dbReference type="GO" id="GO:0016740">
    <property type="term" value="F:transferase activity"/>
    <property type="evidence" value="ECO:0007669"/>
    <property type="project" value="UniProtKB-KW"/>
</dbReference>
<feature type="compositionally biased region" description="Low complexity" evidence="2">
    <location>
        <begin position="62"/>
        <end position="78"/>
    </location>
</feature>
<dbReference type="Pfam" id="PF03352">
    <property type="entry name" value="Adenine_glyco"/>
    <property type="match status" value="1"/>
</dbReference>
<dbReference type="Gene3D" id="1.10.340.30">
    <property type="entry name" value="Hypothetical protein, domain 2"/>
    <property type="match status" value="1"/>
</dbReference>
<feature type="binding site" evidence="1">
    <location>
        <position position="420"/>
    </location>
    <ligand>
        <name>Zn(2+)</name>
        <dbReference type="ChEBI" id="CHEBI:29105"/>
    </ligand>
</feature>
<keyword evidence="3" id="KW-0808">Transferase</keyword>